<dbReference type="Gene3D" id="3.40.50.10420">
    <property type="entry name" value="NagB/RpiA/CoA transferase-like"/>
    <property type="match status" value="1"/>
</dbReference>
<feature type="domain" description="LUD" evidence="1">
    <location>
        <begin position="87"/>
        <end position="249"/>
    </location>
</feature>
<dbReference type="PANTHER" id="PTHR43682:SF1">
    <property type="entry name" value="LACTATE UTILIZATION PROTEIN C"/>
    <property type="match status" value="1"/>
</dbReference>
<dbReference type="STRING" id="1111728.GCA_000427805_01356"/>
<dbReference type="OrthoDB" id="9794157at2"/>
<dbReference type="InterPro" id="IPR037171">
    <property type="entry name" value="NagB/RpiA_transferase-like"/>
</dbReference>
<sequence>MEKVFAVGLNIIKRKEKNNMLMNEQNRTSFLNEIASQLGREMRKVPAADSKPVNTYPQTRLTEKSLDELCQEFLDFASTQKVKCVISRPETLLTDIIALCEDYGGAPVVTSGDQRLKELGVNQALKEQYDAYEWDPAQGKHNILMAEKAKVGIVYAEAGLTESGGVVLFSAPERGRSVSLLPETSIFILRKSTILPRVAQIAQRLHQMAEAGERMPSCINLIGGPSSTADIELIKVFGVHGPVHAAYVVLEDC</sequence>
<dbReference type="Pfam" id="PF02589">
    <property type="entry name" value="LUD_dom"/>
    <property type="match status" value="1"/>
</dbReference>
<comment type="caution">
    <text evidence="2">The sequence shown here is derived from an EMBL/GenBank/DDBJ whole genome shotgun (WGS) entry which is preliminary data.</text>
</comment>
<protein>
    <submittedName>
        <fullName evidence="2">Lactate utilization protein C</fullName>
    </submittedName>
</protein>
<dbReference type="InterPro" id="IPR003741">
    <property type="entry name" value="LUD_dom"/>
</dbReference>
<dbReference type="AlphaFoldDB" id="A0A2C6DTA7"/>
<organism evidence="2 3">
    <name type="scientific">Budvicia aquatica</name>
    <dbReference type="NCBI Taxonomy" id="82979"/>
    <lineage>
        <taxon>Bacteria</taxon>
        <taxon>Pseudomonadati</taxon>
        <taxon>Pseudomonadota</taxon>
        <taxon>Gammaproteobacteria</taxon>
        <taxon>Enterobacterales</taxon>
        <taxon>Budviciaceae</taxon>
        <taxon>Budvicia</taxon>
    </lineage>
</organism>
<keyword evidence="3" id="KW-1185">Reference proteome</keyword>
<gene>
    <name evidence="2" type="ORF">CRN84_23385</name>
</gene>
<evidence type="ECO:0000259" key="1">
    <source>
        <dbReference type="Pfam" id="PF02589"/>
    </source>
</evidence>
<accession>A0A2C6DTA7</accession>
<dbReference type="PANTHER" id="PTHR43682">
    <property type="entry name" value="LACTATE UTILIZATION PROTEIN C"/>
    <property type="match status" value="1"/>
</dbReference>
<reference evidence="3" key="1">
    <citation type="submission" date="2017-09" db="EMBL/GenBank/DDBJ databases">
        <title>FDA dAtabase for Regulatory Grade micrObial Sequences (FDA-ARGOS): Supporting development and validation of Infectious Disease Dx tests.</title>
        <authorList>
            <person name="Minogue T."/>
            <person name="Wolcott M."/>
            <person name="Wasieloski L."/>
            <person name="Aguilar W."/>
            <person name="Moore D."/>
            <person name="Tallon L."/>
            <person name="Sadzewicz L."/>
            <person name="Ott S."/>
            <person name="Zhao X."/>
            <person name="Nagaraj S."/>
            <person name="Vavikolanu K."/>
            <person name="Aluvathingal J."/>
            <person name="Nadendla S."/>
            <person name="Sichtig H."/>
        </authorList>
    </citation>
    <scope>NUCLEOTIDE SEQUENCE [LARGE SCALE GENOMIC DNA]</scope>
    <source>
        <strain evidence="3">FDAARGOS_387</strain>
    </source>
</reference>
<dbReference type="Proteomes" id="UP000224974">
    <property type="component" value="Unassembled WGS sequence"/>
</dbReference>
<evidence type="ECO:0000313" key="2">
    <source>
        <dbReference type="EMBL" id="PHI32051.1"/>
    </source>
</evidence>
<dbReference type="EMBL" id="PDDX01000001">
    <property type="protein sequence ID" value="PHI32051.1"/>
    <property type="molecule type" value="Genomic_DNA"/>
</dbReference>
<proteinExistence type="predicted"/>
<evidence type="ECO:0000313" key="3">
    <source>
        <dbReference type="Proteomes" id="UP000224974"/>
    </source>
</evidence>
<dbReference type="SUPFAM" id="SSF100950">
    <property type="entry name" value="NagB/RpiA/CoA transferase-like"/>
    <property type="match status" value="1"/>
</dbReference>
<dbReference type="InterPro" id="IPR024185">
    <property type="entry name" value="FTHF_cligase-like_sf"/>
</dbReference>
<name>A0A2C6DTA7_9GAMM</name>